<dbReference type="InterPro" id="IPR011990">
    <property type="entry name" value="TPR-like_helical_dom_sf"/>
</dbReference>
<evidence type="ECO:0008006" key="6">
    <source>
        <dbReference type="Google" id="ProtNLM"/>
    </source>
</evidence>
<dbReference type="InterPro" id="IPR002885">
    <property type="entry name" value="PPR_rpt"/>
</dbReference>
<evidence type="ECO:0000256" key="2">
    <source>
        <dbReference type="ARBA" id="ARBA00022737"/>
    </source>
</evidence>
<dbReference type="PANTHER" id="PTHR47926:SF456">
    <property type="entry name" value="PENTATRICOPEPTIDE REPEAT-CONTAINING PROTEIN ELI1, CHLOROPLASTIC"/>
    <property type="match status" value="1"/>
</dbReference>
<evidence type="ECO:0000256" key="1">
    <source>
        <dbReference type="ARBA" id="ARBA00006643"/>
    </source>
</evidence>
<evidence type="ECO:0000313" key="4">
    <source>
        <dbReference type="EMBL" id="KAL3743702.1"/>
    </source>
</evidence>
<gene>
    <name evidence="4" type="ORF">ACJRO7_018898</name>
</gene>
<dbReference type="NCBIfam" id="TIGR00756">
    <property type="entry name" value="PPR"/>
    <property type="match status" value="6"/>
</dbReference>
<feature type="repeat" description="PPR" evidence="3">
    <location>
        <begin position="88"/>
        <end position="122"/>
    </location>
</feature>
<dbReference type="Pfam" id="PF20431">
    <property type="entry name" value="E_motif"/>
    <property type="match status" value="1"/>
</dbReference>
<feature type="repeat" description="PPR" evidence="3">
    <location>
        <begin position="254"/>
        <end position="288"/>
    </location>
</feature>
<dbReference type="Pfam" id="PF13041">
    <property type="entry name" value="PPR_2"/>
    <property type="match status" value="2"/>
</dbReference>
<dbReference type="Proteomes" id="UP001634007">
    <property type="component" value="Unassembled WGS sequence"/>
</dbReference>
<dbReference type="InterPro" id="IPR046960">
    <property type="entry name" value="PPR_At4g14850-like_plant"/>
</dbReference>
<dbReference type="PANTHER" id="PTHR47926">
    <property type="entry name" value="PENTATRICOPEPTIDE REPEAT-CONTAINING PROTEIN"/>
    <property type="match status" value="1"/>
</dbReference>
<keyword evidence="5" id="KW-1185">Reference proteome</keyword>
<keyword evidence="2" id="KW-0677">Repeat</keyword>
<feature type="repeat" description="PPR" evidence="3">
    <location>
        <begin position="189"/>
        <end position="223"/>
    </location>
</feature>
<evidence type="ECO:0000256" key="3">
    <source>
        <dbReference type="PROSITE-ProRule" id="PRU00708"/>
    </source>
</evidence>
<dbReference type="Pfam" id="PF01535">
    <property type="entry name" value="PPR"/>
    <property type="match status" value="5"/>
</dbReference>
<organism evidence="4 5">
    <name type="scientific">Eucalyptus globulus</name>
    <name type="common">Tasmanian blue gum</name>
    <dbReference type="NCBI Taxonomy" id="34317"/>
    <lineage>
        <taxon>Eukaryota</taxon>
        <taxon>Viridiplantae</taxon>
        <taxon>Streptophyta</taxon>
        <taxon>Embryophyta</taxon>
        <taxon>Tracheophyta</taxon>
        <taxon>Spermatophyta</taxon>
        <taxon>Magnoliopsida</taxon>
        <taxon>eudicotyledons</taxon>
        <taxon>Gunneridae</taxon>
        <taxon>Pentapetalae</taxon>
        <taxon>rosids</taxon>
        <taxon>malvids</taxon>
        <taxon>Myrtales</taxon>
        <taxon>Myrtaceae</taxon>
        <taxon>Myrtoideae</taxon>
        <taxon>Eucalypteae</taxon>
        <taxon>Eucalyptus</taxon>
    </lineage>
</organism>
<comment type="similarity">
    <text evidence="1">Belongs to the PPR family. PCMP-H subfamily.</text>
</comment>
<feature type="repeat" description="PPR" evidence="3">
    <location>
        <begin position="158"/>
        <end position="188"/>
    </location>
</feature>
<name>A0ABD3KWH9_EUCGL</name>
<dbReference type="EMBL" id="JBJKBG010000004">
    <property type="protein sequence ID" value="KAL3743702.1"/>
    <property type="molecule type" value="Genomic_DNA"/>
</dbReference>
<dbReference type="FunFam" id="1.25.40.10:FF:000690">
    <property type="entry name" value="Pentatricopeptide repeat-containing protein"/>
    <property type="match status" value="1"/>
</dbReference>
<dbReference type="Gene3D" id="1.25.40.10">
    <property type="entry name" value="Tetratricopeptide repeat domain"/>
    <property type="match status" value="5"/>
</dbReference>
<reference evidence="4 5" key="1">
    <citation type="submission" date="2024-11" db="EMBL/GenBank/DDBJ databases">
        <title>Chromosome-level genome assembly of Eucalyptus globulus Labill. provides insights into its genome evolution.</title>
        <authorList>
            <person name="Li X."/>
        </authorList>
    </citation>
    <scope>NUCLEOTIDE SEQUENCE [LARGE SCALE GENOMIC DNA]</scope>
    <source>
        <strain evidence="4">CL2024</strain>
        <tissue evidence="4">Fresh tender leaves</tissue>
    </source>
</reference>
<dbReference type="GO" id="GO:0003729">
    <property type="term" value="F:mRNA binding"/>
    <property type="evidence" value="ECO:0007669"/>
    <property type="project" value="UniProtKB-ARBA"/>
</dbReference>
<evidence type="ECO:0000313" key="5">
    <source>
        <dbReference type="Proteomes" id="UP001634007"/>
    </source>
</evidence>
<dbReference type="PROSITE" id="PS51375">
    <property type="entry name" value="PPR"/>
    <property type="match status" value="6"/>
</dbReference>
<feature type="repeat" description="PPR" evidence="3">
    <location>
        <begin position="316"/>
        <end position="346"/>
    </location>
</feature>
<accession>A0ABD3KWH9</accession>
<protein>
    <recommendedName>
        <fullName evidence="6">Chlororespiratory reduction 4</fullName>
    </recommendedName>
</protein>
<proteinExistence type="inferred from homology"/>
<dbReference type="EMBL" id="JBJKBG010000004">
    <property type="protein sequence ID" value="KAL3743701.1"/>
    <property type="molecule type" value="Genomic_DNA"/>
</dbReference>
<feature type="repeat" description="PPR" evidence="3">
    <location>
        <begin position="418"/>
        <end position="452"/>
    </location>
</feature>
<dbReference type="AlphaFoldDB" id="A0ABD3KWH9"/>
<sequence>MFLVSNPSQPWNSMQPTLAHVQSCKTPRDVSQIHARMITTGLIRNASLTSKLILALCSSPDPPVAEFARRVFFAHRAFSGRGGGPGEDPFLWNAVLKSYSHGAEPEGALPVFRLMAESGVSGDRFSFSLVLKACSRLGSLKEGLQVHGLLRKLEMASDLYLQNCLMGWYLRCGCLDEARQVFDRMAARDSVSYNCMMDGYVKCGMIESACELFDSMPVEEKNLISWNSMLSGYSQLEDGLIPARKLFEEMPERDLISWNTMIHAYVRCGKMGDAHELFNAMPEKDVITWANMIDGYAKIGCVDIARDFFSEIPERDVVACNAMMAGYVQNGLHAEALKIFYSMKNEMNLLPDITTLLILLSAIAQLGQLDEGIAVHRYIKDIGFSLGGKLGVALIDMYSKCGSIQNAKSVFNVLPEKDVDHWNAIIGGLAIHGLGECAFDMLMEMERLSMKPDDITFIGVLHACGHSGLVKEGLICFEIMRRVYKINPRIQHYGCMVDILCRAGYLNEAKKFIEEMPIEPNDIIQRTMISACKIQENYKIGLPVANSLLRQASCNSTSYILLSHMYAGLGLWKQARSVREVMKERRIPKLPGCSWIELNGIVHEFSVDDRSHSQVAEIYSMLGSPLISNSEVTC</sequence>
<comment type="caution">
    <text evidence="4">The sequence shown here is derived from an EMBL/GenBank/DDBJ whole genome shotgun (WGS) entry which is preliminary data.</text>
</comment>
<dbReference type="InterPro" id="IPR046848">
    <property type="entry name" value="E_motif"/>
</dbReference>